<dbReference type="Proteomes" id="UP001344447">
    <property type="component" value="Unassembled WGS sequence"/>
</dbReference>
<evidence type="ECO:0000259" key="12">
    <source>
        <dbReference type="Pfam" id="PF16916"/>
    </source>
</evidence>
<feature type="transmembrane region" description="Helical" evidence="10">
    <location>
        <begin position="161"/>
        <end position="183"/>
    </location>
</feature>
<dbReference type="Gene3D" id="1.20.1510.10">
    <property type="entry name" value="Cation efflux protein transmembrane domain"/>
    <property type="match status" value="1"/>
</dbReference>
<evidence type="ECO:0000256" key="5">
    <source>
        <dbReference type="ARBA" id="ARBA00022906"/>
    </source>
</evidence>
<feature type="transmembrane region" description="Helical" evidence="10">
    <location>
        <begin position="230"/>
        <end position="252"/>
    </location>
</feature>
<comment type="similarity">
    <text evidence="2">Belongs to the cation diffusion facilitator (CDF) transporter (TC 2.A.4) family. SLC30A subfamily.</text>
</comment>
<dbReference type="SUPFAM" id="SSF160240">
    <property type="entry name" value="Cation efflux protein cytoplasmic domain-like"/>
    <property type="match status" value="1"/>
</dbReference>
<feature type="region of interest" description="Disordered" evidence="9">
    <location>
        <begin position="1"/>
        <end position="151"/>
    </location>
</feature>
<feature type="compositionally biased region" description="Low complexity" evidence="9">
    <location>
        <begin position="36"/>
        <end position="51"/>
    </location>
</feature>
<evidence type="ECO:0000256" key="10">
    <source>
        <dbReference type="SAM" id="Phobius"/>
    </source>
</evidence>
<proteinExistence type="inferred from homology"/>
<keyword evidence="6 10" id="KW-1133">Transmembrane helix</keyword>
<dbReference type="InterPro" id="IPR058533">
    <property type="entry name" value="Cation_efflux_TM"/>
</dbReference>
<reference evidence="13 14" key="1">
    <citation type="submission" date="2023-11" db="EMBL/GenBank/DDBJ databases">
        <title>Dfirmibasis_genome.</title>
        <authorList>
            <person name="Edelbroek B."/>
            <person name="Kjellin J."/>
            <person name="Jerlstrom-Hultqvist J."/>
            <person name="Soderbom F."/>
        </authorList>
    </citation>
    <scope>NUCLEOTIDE SEQUENCE [LARGE SCALE GENOMIC DNA]</scope>
    <source>
        <strain evidence="13 14">TNS-C-14</strain>
    </source>
</reference>
<evidence type="ECO:0000256" key="9">
    <source>
        <dbReference type="SAM" id="MobiDB-lite"/>
    </source>
</evidence>
<name>A0AAN7Z209_9MYCE</name>
<dbReference type="InterPro" id="IPR050681">
    <property type="entry name" value="CDF/SLC30A"/>
</dbReference>
<evidence type="ECO:0000256" key="8">
    <source>
        <dbReference type="ARBA" id="ARBA00023136"/>
    </source>
</evidence>
<dbReference type="InterPro" id="IPR002524">
    <property type="entry name" value="Cation_efflux"/>
</dbReference>
<evidence type="ECO:0000313" key="14">
    <source>
        <dbReference type="Proteomes" id="UP001344447"/>
    </source>
</evidence>
<evidence type="ECO:0000256" key="6">
    <source>
        <dbReference type="ARBA" id="ARBA00022989"/>
    </source>
</evidence>
<dbReference type="AlphaFoldDB" id="A0AAN7Z209"/>
<dbReference type="PANTHER" id="PTHR11562:SF17">
    <property type="entry name" value="RE54080P-RELATED"/>
    <property type="match status" value="1"/>
</dbReference>
<dbReference type="PANTHER" id="PTHR11562">
    <property type="entry name" value="CATION EFFLUX PROTEIN/ ZINC TRANSPORTER"/>
    <property type="match status" value="1"/>
</dbReference>
<dbReference type="EMBL" id="JAVFKY010000002">
    <property type="protein sequence ID" value="KAK5581330.1"/>
    <property type="molecule type" value="Genomic_DNA"/>
</dbReference>
<feature type="domain" description="Cation efflux protein cytoplasmic" evidence="12">
    <location>
        <begin position="409"/>
        <end position="483"/>
    </location>
</feature>
<dbReference type="InterPro" id="IPR027470">
    <property type="entry name" value="Cation_efflux_CTD"/>
</dbReference>
<feature type="transmembrane region" description="Helical" evidence="10">
    <location>
        <begin position="347"/>
        <end position="370"/>
    </location>
</feature>
<evidence type="ECO:0000256" key="2">
    <source>
        <dbReference type="ARBA" id="ARBA00008873"/>
    </source>
</evidence>
<dbReference type="GO" id="GO:0005385">
    <property type="term" value="F:zinc ion transmembrane transporter activity"/>
    <property type="evidence" value="ECO:0007669"/>
    <property type="project" value="TreeGrafter"/>
</dbReference>
<dbReference type="NCBIfam" id="TIGR01297">
    <property type="entry name" value="CDF"/>
    <property type="match status" value="1"/>
</dbReference>
<dbReference type="InterPro" id="IPR036837">
    <property type="entry name" value="Cation_efflux_CTD_sf"/>
</dbReference>
<feature type="region of interest" description="Disordered" evidence="9">
    <location>
        <begin position="294"/>
        <end position="317"/>
    </location>
</feature>
<dbReference type="GO" id="GO:0005886">
    <property type="term" value="C:plasma membrane"/>
    <property type="evidence" value="ECO:0007669"/>
    <property type="project" value="TreeGrafter"/>
</dbReference>
<evidence type="ECO:0000256" key="4">
    <source>
        <dbReference type="ARBA" id="ARBA00022692"/>
    </source>
</evidence>
<sequence>MENFKNDELENSPIINKNQPIDSINDLNDQEDEYFDQNLHNDNDYNNNSAIKNHDHKHDHNHKHDHEHEHEHKHNHGHEDGNELEPSNISDNNKNNNNNNNNNNESKKKKHGHSHGNENSGGHGHSHGSGSDHNHGSSDDDEESKPLNKLKNLDSKKKARYSLILALTLTTIFMVGEIVGGYFANSLAIMTDAAHLLTDIGAMFLSLFAMWISQHPPTSSMSFGFHRAEILGALVSVLMIWALTGVLVYEAIQRILYPPDVVDGKIMFIIASCGLLINIIDAIILHWGSGGHGHSHGGGHGHSHGGGSHKKKSKKKRLIENNEEEIEDLANGNKKKKGVKNINVHSAYIHVLGDCFQSVGVMIASCIIWVHPHWKIADPITTLIFSVIVLGTTIKLLRESLGVLMEGVPPEIDVSEVKGDLSEIEGVTEVHDLHIWSITLGRPALSVHLTILPSIDPEEILSIANKILLEDYEITHTTIQIEKPLVKDKCKDHSCPPPKPKKKKIKNNNNNLSSPPNQ</sequence>
<evidence type="ECO:0000256" key="1">
    <source>
        <dbReference type="ARBA" id="ARBA00004141"/>
    </source>
</evidence>
<evidence type="ECO:0000313" key="13">
    <source>
        <dbReference type="EMBL" id="KAK5581330.1"/>
    </source>
</evidence>
<dbReference type="Pfam" id="PF16916">
    <property type="entry name" value="ZT_dimer"/>
    <property type="match status" value="1"/>
</dbReference>
<protein>
    <recommendedName>
        <fullName evidence="15">Zinc transporter</fullName>
    </recommendedName>
</protein>
<keyword evidence="7" id="KW-0406">Ion transport</keyword>
<evidence type="ECO:0000256" key="3">
    <source>
        <dbReference type="ARBA" id="ARBA00022448"/>
    </source>
</evidence>
<comment type="caution">
    <text evidence="13">The sequence shown here is derived from an EMBL/GenBank/DDBJ whole genome shotgun (WGS) entry which is preliminary data.</text>
</comment>
<gene>
    <name evidence="13" type="ORF">RB653_001361</name>
</gene>
<feature type="compositionally biased region" description="Polar residues" evidence="9">
    <location>
        <begin position="13"/>
        <end position="27"/>
    </location>
</feature>
<accession>A0AAN7Z209</accession>
<dbReference type="SUPFAM" id="SSF161111">
    <property type="entry name" value="Cation efflux protein transmembrane domain-like"/>
    <property type="match status" value="1"/>
</dbReference>
<feature type="compositionally biased region" description="Low complexity" evidence="9">
    <location>
        <begin position="92"/>
        <end position="104"/>
    </location>
</feature>
<keyword evidence="14" id="KW-1185">Reference proteome</keyword>
<keyword evidence="3" id="KW-0813">Transport</keyword>
<evidence type="ECO:0000256" key="7">
    <source>
        <dbReference type="ARBA" id="ARBA00023065"/>
    </source>
</evidence>
<keyword evidence="4 10" id="KW-0812">Transmembrane</keyword>
<comment type="subcellular location">
    <subcellularLocation>
        <location evidence="1">Membrane</location>
        <topology evidence="1">Multi-pass membrane protein</topology>
    </subcellularLocation>
</comment>
<dbReference type="Pfam" id="PF01545">
    <property type="entry name" value="Cation_efflux"/>
    <property type="match status" value="1"/>
</dbReference>
<evidence type="ECO:0008006" key="15">
    <source>
        <dbReference type="Google" id="ProtNLM"/>
    </source>
</evidence>
<keyword evidence="8 10" id="KW-0472">Membrane</keyword>
<keyword evidence="5" id="KW-0864">Zinc transport</keyword>
<feature type="region of interest" description="Disordered" evidence="9">
    <location>
        <begin position="489"/>
        <end position="518"/>
    </location>
</feature>
<feature type="transmembrane region" description="Helical" evidence="10">
    <location>
        <begin position="376"/>
        <end position="397"/>
    </location>
</feature>
<dbReference type="InterPro" id="IPR027469">
    <property type="entry name" value="Cation_efflux_TMD_sf"/>
</dbReference>
<organism evidence="13 14">
    <name type="scientific">Dictyostelium firmibasis</name>
    <dbReference type="NCBI Taxonomy" id="79012"/>
    <lineage>
        <taxon>Eukaryota</taxon>
        <taxon>Amoebozoa</taxon>
        <taxon>Evosea</taxon>
        <taxon>Eumycetozoa</taxon>
        <taxon>Dictyostelia</taxon>
        <taxon>Dictyosteliales</taxon>
        <taxon>Dictyosteliaceae</taxon>
        <taxon>Dictyostelium</taxon>
    </lineage>
</organism>
<evidence type="ECO:0000259" key="11">
    <source>
        <dbReference type="Pfam" id="PF01545"/>
    </source>
</evidence>
<feature type="transmembrane region" description="Helical" evidence="10">
    <location>
        <begin position="264"/>
        <end position="285"/>
    </location>
</feature>
<feature type="compositionally biased region" description="Low complexity" evidence="9">
    <location>
        <begin position="507"/>
        <end position="518"/>
    </location>
</feature>
<feature type="compositionally biased region" description="Basic and acidic residues" evidence="9">
    <location>
        <begin position="52"/>
        <end position="81"/>
    </location>
</feature>
<keyword evidence="5" id="KW-0862">Zinc</keyword>
<feature type="domain" description="Cation efflux protein transmembrane" evidence="11">
    <location>
        <begin position="163"/>
        <end position="405"/>
    </location>
</feature>
<feature type="transmembrane region" description="Helical" evidence="10">
    <location>
        <begin position="189"/>
        <end position="209"/>
    </location>
</feature>